<proteinExistence type="predicted"/>
<organism evidence="5 6">
    <name type="scientific">Sorangium cellulosum</name>
    <name type="common">Polyangium cellulosum</name>
    <dbReference type="NCBI Taxonomy" id="56"/>
    <lineage>
        <taxon>Bacteria</taxon>
        <taxon>Pseudomonadati</taxon>
        <taxon>Myxococcota</taxon>
        <taxon>Polyangia</taxon>
        <taxon>Polyangiales</taxon>
        <taxon>Polyangiaceae</taxon>
        <taxon>Sorangium</taxon>
    </lineage>
</organism>
<feature type="DNA-binding region" description="H-T-H motif" evidence="2">
    <location>
        <begin position="55"/>
        <end position="74"/>
    </location>
</feature>
<dbReference type="PANTHER" id="PTHR43479">
    <property type="entry name" value="ACREF/ENVCD OPERON REPRESSOR-RELATED"/>
    <property type="match status" value="1"/>
</dbReference>
<comment type="caution">
    <text evidence="5">The sequence shown here is derived from an EMBL/GenBank/DDBJ whole genome shotgun (WGS) entry which is preliminary data.</text>
</comment>
<feature type="domain" description="HTH tetR-type" evidence="4">
    <location>
        <begin position="32"/>
        <end position="92"/>
    </location>
</feature>
<dbReference type="AlphaFoldDB" id="A0A150PQZ0"/>
<dbReference type="EMBL" id="JELY01000796">
    <property type="protein sequence ID" value="KYF58082.1"/>
    <property type="molecule type" value="Genomic_DNA"/>
</dbReference>
<evidence type="ECO:0000256" key="3">
    <source>
        <dbReference type="SAM" id="MobiDB-lite"/>
    </source>
</evidence>
<dbReference type="Gene3D" id="1.10.357.10">
    <property type="entry name" value="Tetracycline Repressor, domain 2"/>
    <property type="match status" value="1"/>
</dbReference>
<gene>
    <name evidence="5" type="ORF">BE08_41120</name>
</gene>
<evidence type="ECO:0000313" key="6">
    <source>
        <dbReference type="Proteomes" id="UP000075420"/>
    </source>
</evidence>
<dbReference type="InterPro" id="IPR001647">
    <property type="entry name" value="HTH_TetR"/>
</dbReference>
<dbReference type="PANTHER" id="PTHR43479:SF7">
    <property type="entry name" value="TETR-FAMILY TRANSCRIPTIONAL REGULATOR"/>
    <property type="match status" value="1"/>
</dbReference>
<evidence type="ECO:0000259" key="4">
    <source>
        <dbReference type="PROSITE" id="PS50977"/>
    </source>
</evidence>
<dbReference type="GO" id="GO:0003677">
    <property type="term" value="F:DNA binding"/>
    <property type="evidence" value="ECO:0007669"/>
    <property type="project" value="UniProtKB-UniRule"/>
</dbReference>
<feature type="region of interest" description="Disordered" evidence="3">
    <location>
        <begin position="1"/>
        <end position="26"/>
    </location>
</feature>
<sequence>MNKSSKKSGNEGRDGGGDGTRTAGKIADRRVQKTRKLLSDALVSLILEKGYDEVSIQDIIDRANVGRSTFYAHYENKEQLLLFGHEHLRALSLRDAGRPLDFLPFYRHLAEAHELVRKLLSAEKSERVVTRSLEDILQRSICRLYAPRTAPEEGALFMLRSEAAAAALVRLMTGWVHKGMPCPPERMAEESTALLQRVLADERAPASGRTRAE</sequence>
<reference evidence="5 6" key="1">
    <citation type="submission" date="2014-02" db="EMBL/GenBank/DDBJ databases">
        <title>The small core and large imbalanced accessory genome model reveals a collaborative survival strategy of Sorangium cellulosum strains in nature.</title>
        <authorList>
            <person name="Han K."/>
            <person name="Peng R."/>
            <person name="Blom J."/>
            <person name="Li Y.-Z."/>
        </authorList>
    </citation>
    <scope>NUCLEOTIDE SEQUENCE [LARGE SCALE GENOMIC DNA]</scope>
    <source>
        <strain evidence="5 6">So0157-25</strain>
    </source>
</reference>
<evidence type="ECO:0000256" key="2">
    <source>
        <dbReference type="PROSITE-ProRule" id="PRU00335"/>
    </source>
</evidence>
<keyword evidence="1 2" id="KW-0238">DNA-binding</keyword>
<dbReference type="InterPro" id="IPR050624">
    <property type="entry name" value="HTH-type_Tx_Regulator"/>
</dbReference>
<evidence type="ECO:0000313" key="5">
    <source>
        <dbReference type="EMBL" id="KYF58082.1"/>
    </source>
</evidence>
<dbReference type="InterPro" id="IPR009057">
    <property type="entry name" value="Homeodomain-like_sf"/>
</dbReference>
<dbReference type="PRINTS" id="PR00455">
    <property type="entry name" value="HTHTETR"/>
</dbReference>
<accession>A0A150PQZ0</accession>
<name>A0A150PQZ0_SORCE</name>
<protein>
    <submittedName>
        <fullName evidence="5">TetR family transcriptional regulator</fullName>
    </submittedName>
</protein>
<evidence type="ECO:0000256" key="1">
    <source>
        <dbReference type="ARBA" id="ARBA00023125"/>
    </source>
</evidence>
<dbReference type="Pfam" id="PF00440">
    <property type="entry name" value="TetR_N"/>
    <property type="match status" value="1"/>
</dbReference>
<dbReference type="SUPFAM" id="SSF46689">
    <property type="entry name" value="Homeodomain-like"/>
    <property type="match status" value="1"/>
</dbReference>
<dbReference type="Proteomes" id="UP000075420">
    <property type="component" value="Unassembled WGS sequence"/>
</dbReference>
<dbReference type="PROSITE" id="PS50977">
    <property type="entry name" value="HTH_TETR_2"/>
    <property type="match status" value="1"/>
</dbReference>